<dbReference type="Pfam" id="PF24883">
    <property type="entry name" value="NPHP3_N"/>
    <property type="match status" value="1"/>
</dbReference>
<dbReference type="InterPro" id="IPR027417">
    <property type="entry name" value="P-loop_NTPase"/>
</dbReference>
<dbReference type="Proteomes" id="UP001152592">
    <property type="component" value="Unassembled WGS sequence"/>
</dbReference>
<dbReference type="PANTHER" id="PTHR10039:SF14">
    <property type="entry name" value="NACHT DOMAIN-CONTAINING PROTEIN"/>
    <property type="match status" value="1"/>
</dbReference>
<feature type="domain" description="NACHT" evidence="2">
    <location>
        <begin position="87"/>
        <end position="231"/>
    </location>
</feature>
<comment type="caution">
    <text evidence="3">The sequence shown here is derived from an EMBL/GenBank/DDBJ whole genome shotgun (WGS) entry which is preliminary data.</text>
</comment>
<dbReference type="EMBL" id="CAJVPD010000011">
    <property type="protein sequence ID" value="CAG8230690.1"/>
    <property type="molecule type" value="Genomic_DNA"/>
</dbReference>
<sequence>MTANFHQNGTNDGTQIGVNEGTVIIGAGSALDPLDQACLQDLRITDPRDDKERLKSTSGGLLEASYQWIRDNEAFKQWQDDKSNSKPVLWIRGNPGKGKTMLLCGIIEDLAKSHENATISFFFCQATDLRINSAKSVLRGLIYLLVKQNRSLLRHVRARYDSARENVFKDVNAWHALVSIFTQILEDPSLKNVYLGIDALDECGDGREDLLNLIVKTSEANPKIKWVVSSRNERDITEALDLAVQVAQVSLEMSEACVSEAINAFISDKVFSLAQKKRYKPELRDQVHRHLFLNSRGTFLWVSLVLKNLVRTQSRHVKEKLKTFPPGLDALYHRMMDQVRESEDADFCKQILGTISTVYRPVTLGELGSLLTGRIDGLDDNDTIAEVIESCGSFLTVQDDTVTLVHHSAKEFLVKEASTEIFPQGVASEHHAIFSQCLDALVKTLRRDIFSIRLPGITRDQIRVPSPNPLTSAEYACVYCVDHLGDCQSSATYRLSLKNREMVDIFLRHKYLNWLEALSLLGKVSDGIGSMRRLENILEVSHKVVVRYAFGFDKTWLLIGGKRI</sequence>
<dbReference type="FunFam" id="3.40.50.300:FF:001638">
    <property type="entry name" value="NACHT and WD40 domain protein"/>
    <property type="match status" value="1"/>
</dbReference>
<dbReference type="InterPro" id="IPR007111">
    <property type="entry name" value="NACHT_NTPase"/>
</dbReference>
<dbReference type="Pfam" id="PF22939">
    <property type="entry name" value="WHD_GPIID"/>
    <property type="match status" value="1"/>
</dbReference>
<dbReference type="AlphaFoldDB" id="A0A9W4MZ73"/>
<dbReference type="InterPro" id="IPR054471">
    <property type="entry name" value="GPIID_WHD"/>
</dbReference>
<reference evidence="3" key="1">
    <citation type="submission" date="2021-07" db="EMBL/GenBank/DDBJ databases">
        <authorList>
            <person name="Branca A.L. A."/>
        </authorList>
    </citation>
    <scope>NUCLEOTIDE SEQUENCE</scope>
</reference>
<name>A0A9W4MZ73_9EURO</name>
<keyword evidence="1" id="KW-0677">Repeat</keyword>
<dbReference type="PROSITE" id="PS50837">
    <property type="entry name" value="NACHT"/>
    <property type="match status" value="1"/>
</dbReference>
<gene>
    <name evidence="3" type="ORF">PSALAMII_LOCUS273</name>
</gene>
<proteinExistence type="predicted"/>
<evidence type="ECO:0000313" key="4">
    <source>
        <dbReference type="Proteomes" id="UP001152592"/>
    </source>
</evidence>
<dbReference type="Gene3D" id="3.40.50.300">
    <property type="entry name" value="P-loop containing nucleotide triphosphate hydrolases"/>
    <property type="match status" value="1"/>
</dbReference>
<dbReference type="SUPFAM" id="SSF52540">
    <property type="entry name" value="P-loop containing nucleoside triphosphate hydrolases"/>
    <property type="match status" value="1"/>
</dbReference>
<accession>A0A9W4MZ73</accession>
<organism evidence="3 4">
    <name type="scientific">Penicillium salamii</name>
    <dbReference type="NCBI Taxonomy" id="1612424"/>
    <lineage>
        <taxon>Eukaryota</taxon>
        <taxon>Fungi</taxon>
        <taxon>Dikarya</taxon>
        <taxon>Ascomycota</taxon>
        <taxon>Pezizomycotina</taxon>
        <taxon>Eurotiomycetes</taxon>
        <taxon>Eurotiomycetidae</taxon>
        <taxon>Eurotiales</taxon>
        <taxon>Aspergillaceae</taxon>
        <taxon>Penicillium</taxon>
    </lineage>
</organism>
<dbReference type="OrthoDB" id="191723at2759"/>
<dbReference type="PANTHER" id="PTHR10039">
    <property type="entry name" value="AMELOGENIN"/>
    <property type="match status" value="1"/>
</dbReference>
<evidence type="ECO:0000259" key="2">
    <source>
        <dbReference type="PROSITE" id="PS50837"/>
    </source>
</evidence>
<protein>
    <recommendedName>
        <fullName evidence="2">NACHT domain-containing protein</fullName>
    </recommendedName>
</protein>
<dbReference type="InterPro" id="IPR056884">
    <property type="entry name" value="NPHP3-like_N"/>
</dbReference>
<evidence type="ECO:0000256" key="1">
    <source>
        <dbReference type="ARBA" id="ARBA00022737"/>
    </source>
</evidence>
<evidence type="ECO:0000313" key="3">
    <source>
        <dbReference type="EMBL" id="CAG8230690.1"/>
    </source>
</evidence>